<dbReference type="InterPro" id="IPR027417">
    <property type="entry name" value="P-loop_NTPase"/>
</dbReference>
<evidence type="ECO:0000256" key="2">
    <source>
        <dbReference type="ARBA" id="ARBA00022777"/>
    </source>
</evidence>
<dbReference type="InterPro" id="IPR016898">
    <property type="entry name" value="Polyphosphate_phosphotransfera"/>
</dbReference>
<evidence type="ECO:0000313" key="4">
    <source>
        <dbReference type="EMBL" id="QPC85209.1"/>
    </source>
</evidence>
<dbReference type="Gene3D" id="3.40.50.300">
    <property type="entry name" value="P-loop containing nucleotide triphosphate hydrolases"/>
    <property type="match status" value="1"/>
</dbReference>
<dbReference type="SUPFAM" id="SSF52540">
    <property type="entry name" value="P-loop containing nucleoside triphosphate hydrolases"/>
    <property type="match status" value="1"/>
</dbReference>
<dbReference type="AlphaFoldDB" id="A0A7S8EE00"/>
<keyword evidence="1" id="KW-0808">Transferase</keyword>
<organism evidence="4 5">
    <name type="scientific">Phototrophicus methaneseepsis</name>
    <dbReference type="NCBI Taxonomy" id="2710758"/>
    <lineage>
        <taxon>Bacteria</taxon>
        <taxon>Bacillati</taxon>
        <taxon>Chloroflexota</taxon>
        <taxon>Candidatus Thermofontia</taxon>
        <taxon>Phototrophicales</taxon>
        <taxon>Phototrophicaceae</taxon>
        <taxon>Phototrophicus</taxon>
    </lineage>
</organism>
<name>A0A7S8EE00_9CHLR</name>
<dbReference type="GO" id="GO:0006797">
    <property type="term" value="P:polyphosphate metabolic process"/>
    <property type="evidence" value="ECO:0007669"/>
    <property type="project" value="InterPro"/>
</dbReference>
<dbReference type="PANTHER" id="PTHR34383:SF3">
    <property type="entry name" value="POLYPHOSPHATE:AMP PHOSPHOTRANSFERASE"/>
    <property type="match status" value="1"/>
</dbReference>
<dbReference type="NCBIfam" id="TIGR03709">
    <property type="entry name" value="PPK2_rel_1"/>
    <property type="match status" value="1"/>
</dbReference>
<proteinExistence type="predicted"/>
<evidence type="ECO:0000313" key="5">
    <source>
        <dbReference type="Proteomes" id="UP000594468"/>
    </source>
</evidence>
<feature type="domain" description="Polyphosphate kinase-2-related" evidence="3">
    <location>
        <begin position="23"/>
        <end position="246"/>
    </location>
</feature>
<accession>A0A7S8EE00</accession>
<sequence>MRPEPLSRVSLKDYDTRYSGEIDRKVAKALENQLEERMAELQEMLYAQGEHSLLIVLQAMDAGGKDSTIKKVFDCVNPQGVHVYSFKVPTEEERDHDFLWRIHQRVPRKGYIGIFNRSHYEDVLVVRVNDLVPEDVWRKRYEQINQFEKLLTESGTRILKFYLHISKDEQRERFQERLDRPDKNWKFSKGDLDVRKQWDDYMRAYEDVLTYCNTDYAPWHIVPADRKWYRNFVVTKTIVEALESMSLAYPAPEEGLDKIEIPD</sequence>
<dbReference type="GO" id="GO:0008976">
    <property type="term" value="F:polyphosphate kinase activity"/>
    <property type="evidence" value="ECO:0007669"/>
    <property type="project" value="InterPro"/>
</dbReference>
<dbReference type="Pfam" id="PF03976">
    <property type="entry name" value="PPK2"/>
    <property type="match status" value="1"/>
</dbReference>
<gene>
    <name evidence="4" type="ORF">G4Y79_13900</name>
</gene>
<evidence type="ECO:0000259" key="3">
    <source>
        <dbReference type="Pfam" id="PF03976"/>
    </source>
</evidence>
<dbReference type="InterPro" id="IPR022300">
    <property type="entry name" value="PPK2-rel_1"/>
</dbReference>
<evidence type="ECO:0000256" key="1">
    <source>
        <dbReference type="ARBA" id="ARBA00022679"/>
    </source>
</evidence>
<protein>
    <submittedName>
        <fullName evidence="4">Polyphosphate kinase 2 family protein</fullName>
    </submittedName>
</protein>
<dbReference type="PANTHER" id="PTHR34383">
    <property type="entry name" value="POLYPHOSPHATE:AMP PHOSPHOTRANSFERASE-RELATED"/>
    <property type="match status" value="1"/>
</dbReference>
<dbReference type="InterPro" id="IPR022488">
    <property type="entry name" value="PPK2-related"/>
</dbReference>
<keyword evidence="2 4" id="KW-0418">Kinase</keyword>
<keyword evidence="5" id="KW-1185">Reference proteome</keyword>
<dbReference type="Proteomes" id="UP000594468">
    <property type="component" value="Chromosome"/>
</dbReference>
<reference evidence="4 5" key="1">
    <citation type="submission" date="2020-02" db="EMBL/GenBank/DDBJ databases">
        <authorList>
            <person name="Zheng R.K."/>
            <person name="Sun C.M."/>
        </authorList>
    </citation>
    <scope>NUCLEOTIDE SEQUENCE [LARGE SCALE GENOMIC DNA]</scope>
    <source>
        <strain evidence="5">rifampicinis</strain>
    </source>
</reference>
<dbReference type="PIRSF" id="PIRSF028756">
    <property type="entry name" value="PPK2_prd"/>
    <property type="match status" value="1"/>
</dbReference>
<dbReference type="EMBL" id="CP062983">
    <property type="protein sequence ID" value="QPC85209.1"/>
    <property type="molecule type" value="Genomic_DNA"/>
</dbReference>
<dbReference type="KEGG" id="pmet:G4Y79_13900"/>